<evidence type="ECO:0000256" key="4">
    <source>
        <dbReference type="ARBA" id="ARBA00012557"/>
    </source>
</evidence>
<protein>
    <recommendedName>
        <fullName evidence="4">N-acetylgalactosaminide beta-1,3-galactosyltransferase</fullName>
        <ecNumber evidence="4">2.4.1.122</ecNumber>
    </recommendedName>
</protein>
<dbReference type="InterPro" id="IPR029044">
    <property type="entry name" value="Nucleotide-diphossugar_trans"/>
</dbReference>
<feature type="signal peptide" evidence="12">
    <location>
        <begin position="1"/>
        <end position="18"/>
    </location>
</feature>
<dbReference type="SUPFAM" id="SSF53448">
    <property type="entry name" value="Nucleotide-diphospho-sugar transferases"/>
    <property type="match status" value="1"/>
</dbReference>
<feature type="chain" id="PRO_5043877090" description="N-acetylgalactosaminide beta-1,3-galactosyltransferase" evidence="12">
    <location>
        <begin position="19"/>
        <end position="479"/>
    </location>
</feature>
<dbReference type="InterPro" id="IPR003378">
    <property type="entry name" value="Fringe-like_glycosylTrfase"/>
</dbReference>
<reference evidence="14 15" key="1">
    <citation type="journal article" date="2023" name="BMC Biol.">
        <title>The compact genome of the sponge Oopsacas minuta (Hexactinellida) is lacking key metazoan core genes.</title>
        <authorList>
            <person name="Santini S."/>
            <person name="Schenkelaars Q."/>
            <person name="Jourda C."/>
            <person name="Duchesne M."/>
            <person name="Belahbib H."/>
            <person name="Rocher C."/>
            <person name="Selva M."/>
            <person name="Riesgo A."/>
            <person name="Vervoort M."/>
            <person name="Leys S.P."/>
            <person name="Kodjabachian L."/>
            <person name="Le Bivic A."/>
            <person name="Borchiellini C."/>
            <person name="Claverie J.M."/>
            <person name="Renard E."/>
        </authorList>
    </citation>
    <scope>NUCLEOTIDE SEQUENCE [LARGE SCALE GENOMIC DNA]</scope>
    <source>
        <strain evidence="14">SPO-2</strain>
    </source>
</reference>
<organism evidence="14 15">
    <name type="scientific">Oopsacas minuta</name>
    <dbReference type="NCBI Taxonomy" id="111878"/>
    <lineage>
        <taxon>Eukaryota</taxon>
        <taxon>Metazoa</taxon>
        <taxon>Porifera</taxon>
        <taxon>Hexactinellida</taxon>
        <taxon>Hexasterophora</taxon>
        <taxon>Lyssacinosida</taxon>
        <taxon>Leucopsacidae</taxon>
        <taxon>Oopsacas</taxon>
    </lineage>
</organism>
<proteinExistence type="inferred from homology"/>
<evidence type="ECO:0000256" key="7">
    <source>
        <dbReference type="ARBA" id="ARBA00022692"/>
    </source>
</evidence>
<dbReference type="Pfam" id="PF02434">
    <property type="entry name" value="Fringe"/>
    <property type="match status" value="1"/>
</dbReference>
<evidence type="ECO:0000256" key="5">
    <source>
        <dbReference type="ARBA" id="ARBA00022676"/>
    </source>
</evidence>
<keyword evidence="12" id="KW-0732">Signal</keyword>
<dbReference type="InterPro" id="IPR026050">
    <property type="entry name" value="C1GALT1/C1GALT1_chp1"/>
</dbReference>
<evidence type="ECO:0000256" key="8">
    <source>
        <dbReference type="ARBA" id="ARBA00022741"/>
    </source>
</evidence>
<comment type="caution">
    <text evidence="14">The sequence shown here is derived from an EMBL/GenBank/DDBJ whole genome shotgun (WGS) entry which is preliminary data.</text>
</comment>
<keyword evidence="11" id="KW-0472">Membrane</keyword>
<sequence length="479" mass="55600">MIFKYLLLFVFYKYSVWAIDDFGFDVLNLRQEIEAVKVEILGTNNASFDVLIIVRSQVGEYHQKRLEQFEGNLRKQIHDEYTLIFAIVCLHEIETVVQGSWTLIPLIQHEFRFVQSAKWVIITEDSTELNLSKLSSFLSTKDPVLPQYFGHCIIDKKPVIIHHFWPYTMDKITLKYPLFASGVIFSQTVVRYLSELDMDDHIPSNIPYTTIDIQHEIAKLISTTQLVNLTCEESFCVEKDRHCMTWVNVQMNKGCENKDYTYEGLSIAVKTYAENYSTRLQLIIKTWLSDTRDITKFFTHSLENTSQFDGEINFIDVGFNNTGGGHCQKMLFIMKYFLQNEKGHWLAIIDDDTFINMERLTRILSCINPESEAIILGERYGFLQIEDGGYPYITGGGGILINRKAIRKFIDEDVYCPVGAPDDMWLGMHSKVHGIIMLDFPNFHQSVESTYHKDYIKSFMPVTYHRIGTVKEYEDTLKG</sequence>
<comment type="subcellular location">
    <subcellularLocation>
        <location evidence="1">Membrane</location>
        <topology evidence="1">Single-pass type II membrane protein</topology>
    </subcellularLocation>
</comment>
<keyword evidence="10" id="KW-1133">Transmembrane helix</keyword>
<evidence type="ECO:0000256" key="12">
    <source>
        <dbReference type="SAM" id="SignalP"/>
    </source>
</evidence>
<dbReference type="GO" id="GO:0016263">
    <property type="term" value="F:glycoprotein-N-acetylgalactosamine 3-beta-galactosyltransferase activity"/>
    <property type="evidence" value="ECO:0007669"/>
    <property type="project" value="UniProtKB-EC"/>
</dbReference>
<dbReference type="GO" id="GO:0000166">
    <property type="term" value="F:nucleotide binding"/>
    <property type="evidence" value="ECO:0007669"/>
    <property type="project" value="UniProtKB-KW"/>
</dbReference>
<dbReference type="AlphaFoldDB" id="A0AAV7JNX7"/>
<comment type="pathway">
    <text evidence="2">Protein modification; protein glycosylation.</text>
</comment>
<dbReference type="Gene3D" id="3.90.550.50">
    <property type="match status" value="2"/>
</dbReference>
<keyword evidence="9" id="KW-0735">Signal-anchor</keyword>
<evidence type="ECO:0000259" key="13">
    <source>
        <dbReference type="Pfam" id="PF02434"/>
    </source>
</evidence>
<gene>
    <name evidence="14" type="ORF">LOD99_5874</name>
</gene>
<dbReference type="PANTHER" id="PTHR23033:SF14">
    <property type="entry name" value="GLYCOPROTEIN-N-ACETYLGALACTOSAMINE 3-BETA-GALACTOSYLTRANSFERASE 1-RELATED"/>
    <property type="match status" value="1"/>
</dbReference>
<keyword evidence="8" id="KW-0547">Nucleotide-binding</keyword>
<keyword evidence="6" id="KW-0808">Transferase</keyword>
<keyword evidence="7" id="KW-0812">Transmembrane</keyword>
<evidence type="ECO:0000256" key="3">
    <source>
        <dbReference type="ARBA" id="ARBA00006462"/>
    </source>
</evidence>
<keyword evidence="5" id="KW-0328">Glycosyltransferase</keyword>
<evidence type="ECO:0000256" key="1">
    <source>
        <dbReference type="ARBA" id="ARBA00004606"/>
    </source>
</evidence>
<feature type="domain" description="Fringe-like glycosyltransferase" evidence="13">
    <location>
        <begin position="262"/>
        <end position="467"/>
    </location>
</feature>
<dbReference type="GO" id="GO:0016020">
    <property type="term" value="C:membrane"/>
    <property type="evidence" value="ECO:0007669"/>
    <property type="project" value="UniProtKB-SubCell"/>
</dbReference>
<evidence type="ECO:0000256" key="11">
    <source>
        <dbReference type="ARBA" id="ARBA00023136"/>
    </source>
</evidence>
<dbReference type="EC" id="2.4.1.122" evidence="4"/>
<dbReference type="EMBL" id="JAKMXF010000311">
    <property type="protein sequence ID" value="KAI6650437.1"/>
    <property type="molecule type" value="Genomic_DNA"/>
</dbReference>
<evidence type="ECO:0000256" key="9">
    <source>
        <dbReference type="ARBA" id="ARBA00022968"/>
    </source>
</evidence>
<name>A0AAV7JNX7_9METZ</name>
<dbReference type="PANTHER" id="PTHR23033">
    <property type="entry name" value="BETA1,3-GALACTOSYLTRANSFERASE"/>
    <property type="match status" value="1"/>
</dbReference>
<keyword evidence="15" id="KW-1185">Reference proteome</keyword>
<evidence type="ECO:0000313" key="14">
    <source>
        <dbReference type="EMBL" id="KAI6650437.1"/>
    </source>
</evidence>
<evidence type="ECO:0000256" key="6">
    <source>
        <dbReference type="ARBA" id="ARBA00022679"/>
    </source>
</evidence>
<evidence type="ECO:0000256" key="2">
    <source>
        <dbReference type="ARBA" id="ARBA00004922"/>
    </source>
</evidence>
<dbReference type="Proteomes" id="UP001165289">
    <property type="component" value="Unassembled WGS sequence"/>
</dbReference>
<accession>A0AAV7JNX7</accession>
<evidence type="ECO:0000256" key="10">
    <source>
        <dbReference type="ARBA" id="ARBA00022989"/>
    </source>
</evidence>
<evidence type="ECO:0000313" key="15">
    <source>
        <dbReference type="Proteomes" id="UP001165289"/>
    </source>
</evidence>
<comment type="similarity">
    <text evidence="3">Belongs to the glycosyltransferase 31 family. Beta3-Gal-T subfamily.</text>
</comment>